<dbReference type="PANTHER" id="PTHR11066:SF34">
    <property type="entry name" value="ACYL-COENZYME A THIOESTERASE 8"/>
    <property type="match status" value="1"/>
</dbReference>
<organism evidence="3">
    <name type="scientific">Lygus hesperus</name>
    <name type="common">Western plant bug</name>
    <dbReference type="NCBI Taxonomy" id="30085"/>
    <lineage>
        <taxon>Eukaryota</taxon>
        <taxon>Metazoa</taxon>
        <taxon>Ecdysozoa</taxon>
        <taxon>Arthropoda</taxon>
        <taxon>Hexapoda</taxon>
        <taxon>Insecta</taxon>
        <taxon>Pterygota</taxon>
        <taxon>Neoptera</taxon>
        <taxon>Paraneoptera</taxon>
        <taxon>Hemiptera</taxon>
        <taxon>Heteroptera</taxon>
        <taxon>Panheteroptera</taxon>
        <taxon>Cimicomorpha</taxon>
        <taxon>Miridae</taxon>
        <taxon>Mirini</taxon>
        <taxon>Lygus</taxon>
    </lineage>
</organism>
<dbReference type="GO" id="GO:0006637">
    <property type="term" value="P:acyl-CoA metabolic process"/>
    <property type="evidence" value="ECO:0007669"/>
    <property type="project" value="InterPro"/>
</dbReference>
<reference evidence="3" key="1">
    <citation type="journal article" date="2014" name="PLoS ONE">
        <title>Transcriptome-Based Identification of ABC Transporters in the Western Tarnished Plant Bug Lygus hesperus.</title>
        <authorList>
            <person name="Hull J.J."/>
            <person name="Chaney K."/>
            <person name="Geib S.M."/>
            <person name="Fabrick J.A."/>
            <person name="Brent C.S."/>
            <person name="Walsh D."/>
            <person name="Lavine L.C."/>
        </authorList>
    </citation>
    <scope>NUCLEOTIDE SEQUENCE</scope>
</reference>
<dbReference type="GO" id="GO:0009062">
    <property type="term" value="P:fatty acid catabolic process"/>
    <property type="evidence" value="ECO:0007669"/>
    <property type="project" value="TreeGrafter"/>
</dbReference>
<dbReference type="GO" id="GO:0005782">
    <property type="term" value="C:peroxisomal matrix"/>
    <property type="evidence" value="ECO:0007669"/>
    <property type="project" value="UniProtKB-SubCell"/>
</dbReference>
<sequence length="224" mass="25582">MSPSSPPSYSFMCWREVCMRCGVCAYPQVAHTHTPTESFVHQEAVPRVPDVKELPFTTEKLSEIVNDASVAELEQHDRQFIRQSIGMYTPIQHKCASVEDLQPQYWRSQPPNEPRPPYKLVYLRLHRRLSDTPGDHHAALAYLSDWGVLETCLRPHPVGYYNTSLLPSSISHSVYIHDPTVRVDDWILCQVYSPIIRNKIAIIQCKYFTVSGVLFASATQEALI</sequence>
<dbReference type="CDD" id="cd03444">
    <property type="entry name" value="Thioesterase_II_repeat1"/>
    <property type="match status" value="1"/>
</dbReference>
<reference evidence="3" key="2">
    <citation type="submission" date="2014-07" db="EMBL/GenBank/DDBJ databases">
        <authorList>
            <person name="Hull J."/>
        </authorList>
    </citation>
    <scope>NUCLEOTIDE SEQUENCE</scope>
</reference>
<accession>A0A0A9Y7F9</accession>
<dbReference type="InterPro" id="IPR029069">
    <property type="entry name" value="HotDog_dom_sf"/>
</dbReference>
<dbReference type="GO" id="GO:0047617">
    <property type="term" value="F:fatty acyl-CoA hydrolase activity"/>
    <property type="evidence" value="ECO:0007669"/>
    <property type="project" value="InterPro"/>
</dbReference>
<dbReference type="SUPFAM" id="SSF54637">
    <property type="entry name" value="Thioesterase/thiol ester dehydrase-isomerase"/>
    <property type="match status" value="1"/>
</dbReference>
<dbReference type="Pfam" id="PF20789">
    <property type="entry name" value="4HBT_3C"/>
    <property type="match status" value="1"/>
</dbReference>
<evidence type="ECO:0000259" key="2">
    <source>
        <dbReference type="Pfam" id="PF20789"/>
    </source>
</evidence>
<evidence type="ECO:0000256" key="1">
    <source>
        <dbReference type="ARBA" id="ARBA00006538"/>
    </source>
</evidence>
<dbReference type="InterPro" id="IPR049450">
    <property type="entry name" value="ACOT8-like_C"/>
</dbReference>
<comment type="similarity">
    <text evidence="1">Belongs to the C/M/P thioester hydrolase family.</text>
</comment>
<dbReference type="EMBL" id="GBHO01014587">
    <property type="protein sequence ID" value="JAG29017.1"/>
    <property type="molecule type" value="Transcribed_RNA"/>
</dbReference>
<protein>
    <submittedName>
        <fullName evidence="3">Acyl-CoA thioesterase 2</fullName>
    </submittedName>
</protein>
<proteinExistence type="inferred from homology"/>
<dbReference type="InterPro" id="IPR003703">
    <property type="entry name" value="Acyl_CoA_thio"/>
</dbReference>
<dbReference type="PANTHER" id="PTHR11066">
    <property type="entry name" value="ACYL-COA THIOESTERASE"/>
    <property type="match status" value="1"/>
</dbReference>
<feature type="domain" description="Acyl-CoA thioesterase-like C-terminal" evidence="2">
    <location>
        <begin position="109"/>
        <end position="224"/>
    </location>
</feature>
<dbReference type="InterPro" id="IPR042171">
    <property type="entry name" value="Acyl-CoA_hotdog"/>
</dbReference>
<dbReference type="Gene3D" id="2.40.160.210">
    <property type="entry name" value="Acyl-CoA thioesterase, double hotdog domain"/>
    <property type="match status" value="1"/>
</dbReference>
<gene>
    <name evidence="3" type="primary">tesB_1</name>
    <name evidence="4" type="synonym">tesB_0</name>
    <name evidence="4" type="ORF">CM83_5013</name>
    <name evidence="3" type="ORF">CM83_5015</name>
</gene>
<evidence type="ECO:0000313" key="4">
    <source>
        <dbReference type="EMBL" id="JAG29019.1"/>
    </source>
</evidence>
<evidence type="ECO:0000313" key="3">
    <source>
        <dbReference type="EMBL" id="JAG29017.1"/>
    </source>
</evidence>
<name>A0A0A9Y7F9_LYGHE</name>
<dbReference type="AlphaFoldDB" id="A0A0A9Y7F9"/>
<dbReference type="EMBL" id="GBHO01014585">
    <property type="protein sequence ID" value="JAG29019.1"/>
    <property type="molecule type" value="Transcribed_RNA"/>
</dbReference>
<feature type="non-terminal residue" evidence="3">
    <location>
        <position position="224"/>
    </location>
</feature>